<evidence type="ECO:0000313" key="2">
    <source>
        <dbReference type="EMBL" id="NVN48136.1"/>
    </source>
</evidence>
<feature type="transmembrane region" description="Helical" evidence="1">
    <location>
        <begin position="123"/>
        <end position="140"/>
    </location>
</feature>
<feature type="transmembrane region" description="Helical" evidence="1">
    <location>
        <begin position="52"/>
        <end position="72"/>
    </location>
</feature>
<dbReference type="RefSeq" id="WP_267312082.1">
    <property type="nucleotide sequence ID" value="NZ_JABXXU010000010.1"/>
</dbReference>
<name>A0ABX2P8G3_9PROT</name>
<evidence type="ECO:0000313" key="3">
    <source>
        <dbReference type="Proteomes" id="UP001516351"/>
    </source>
</evidence>
<accession>A0ABX2P8G3</accession>
<keyword evidence="1" id="KW-0812">Transmembrane</keyword>
<comment type="caution">
    <text evidence="2">The sequence shown here is derived from an EMBL/GenBank/DDBJ whole genome shotgun (WGS) entry which is preliminary data.</text>
</comment>
<evidence type="ECO:0000256" key="1">
    <source>
        <dbReference type="SAM" id="Phobius"/>
    </source>
</evidence>
<proteinExistence type="predicted"/>
<sequence>MVGVLSFASSLGNAIGWLLPTLCYIVGGSMMISAIWGFYARSTLQNGLVTKGFAPEILFLSSGIFLCFPKFLNTLNATLGFTATASLVQGQDGSVAPYSFDAARFTQSVSQGPTALIKTMIDVFDPYFISYGALIAFLMVKRETDRARGRNDSTSGVNMTGLACSLIMMNVEKISQFGTWATHNH</sequence>
<gene>
    <name evidence="2" type="ORF">HW542_15155</name>
</gene>
<organism evidence="2 3">
    <name type="scientific">Asaia spathodeae</name>
    <dbReference type="NCBI Taxonomy" id="657016"/>
    <lineage>
        <taxon>Bacteria</taxon>
        <taxon>Pseudomonadati</taxon>
        <taxon>Pseudomonadota</taxon>
        <taxon>Alphaproteobacteria</taxon>
        <taxon>Acetobacterales</taxon>
        <taxon>Acetobacteraceae</taxon>
        <taxon>Asaia</taxon>
    </lineage>
</organism>
<keyword evidence="1" id="KW-1133">Transmembrane helix</keyword>
<feature type="transmembrane region" description="Helical" evidence="1">
    <location>
        <begin position="15"/>
        <end position="40"/>
    </location>
</feature>
<dbReference type="EMBL" id="JABXXV010000010">
    <property type="protein sequence ID" value="NVN48136.1"/>
    <property type="molecule type" value="Genomic_DNA"/>
</dbReference>
<keyword evidence="3" id="KW-1185">Reference proteome</keyword>
<dbReference type="Proteomes" id="UP001516351">
    <property type="component" value="Unassembled WGS sequence"/>
</dbReference>
<protein>
    <submittedName>
        <fullName evidence="2">Uncharacterized protein</fullName>
    </submittedName>
</protein>
<keyword evidence="1" id="KW-0472">Membrane</keyword>
<reference evidence="2 3" key="1">
    <citation type="submission" date="2020-06" db="EMBL/GenBank/DDBJ databases">
        <title>Synonyms of Asaia species.</title>
        <authorList>
            <person name="Sombolestani A."/>
        </authorList>
    </citation>
    <scope>NUCLEOTIDE SEQUENCE [LARGE SCALE GENOMIC DNA]</scope>
    <source>
        <strain evidence="2 3">LMG 27047</strain>
    </source>
</reference>